<dbReference type="VEuPathDB" id="VectorBase:ADIR010453"/>
<evidence type="ECO:0000313" key="11">
    <source>
        <dbReference type="EnsemblMetazoa" id="ADIR010453-PA"/>
    </source>
</evidence>
<dbReference type="AlphaFoldDB" id="A0A182NS13"/>
<reference evidence="12" key="1">
    <citation type="submission" date="2013-03" db="EMBL/GenBank/DDBJ databases">
        <title>The Genome Sequence of Anopheles dirus WRAIR2.</title>
        <authorList>
            <consortium name="The Broad Institute Genomics Platform"/>
            <person name="Neafsey D.E."/>
            <person name="Walton C."/>
            <person name="Walker B."/>
            <person name="Young S.K."/>
            <person name="Zeng Q."/>
            <person name="Gargeya S."/>
            <person name="Fitzgerald M."/>
            <person name="Haas B."/>
            <person name="Abouelleil A."/>
            <person name="Allen A.W."/>
            <person name="Alvarado L."/>
            <person name="Arachchi H.M."/>
            <person name="Berlin A.M."/>
            <person name="Chapman S.B."/>
            <person name="Gainer-Dewar J."/>
            <person name="Goldberg J."/>
            <person name="Griggs A."/>
            <person name="Gujja S."/>
            <person name="Hansen M."/>
            <person name="Howarth C."/>
            <person name="Imamovic A."/>
            <person name="Ireland A."/>
            <person name="Larimer J."/>
            <person name="McCowan C."/>
            <person name="Murphy C."/>
            <person name="Pearson M."/>
            <person name="Poon T.W."/>
            <person name="Priest M."/>
            <person name="Roberts A."/>
            <person name="Saif S."/>
            <person name="Shea T."/>
            <person name="Sisk P."/>
            <person name="Sykes S."/>
            <person name="Wortman J."/>
            <person name="Nusbaum C."/>
            <person name="Birren B."/>
        </authorList>
    </citation>
    <scope>NUCLEOTIDE SEQUENCE [LARGE SCALE GENOMIC DNA]</scope>
    <source>
        <strain evidence="12">WRAIR2</strain>
    </source>
</reference>
<dbReference type="InterPro" id="IPR009003">
    <property type="entry name" value="Peptidase_S1_PA"/>
</dbReference>
<evidence type="ECO:0000256" key="7">
    <source>
        <dbReference type="ARBA" id="ARBA00023180"/>
    </source>
</evidence>
<dbReference type="GO" id="GO:0004252">
    <property type="term" value="F:serine-type endopeptidase activity"/>
    <property type="evidence" value="ECO:0007669"/>
    <property type="project" value="InterPro"/>
</dbReference>
<feature type="chain" id="PRO_5008130388" description="Peptidase S1 domain-containing protein" evidence="9">
    <location>
        <begin position="25"/>
        <end position="456"/>
    </location>
</feature>
<keyword evidence="5" id="KW-0391">Immunity</keyword>
<protein>
    <recommendedName>
        <fullName evidence="10">Peptidase S1 domain-containing protein</fullName>
    </recommendedName>
</protein>
<keyword evidence="12" id="KW-1185">Reference proteome</keyword>
<dbReference type="PROSITE" id="PS50240">
    <property type="entry name" value="TRYPSIN_DOM"/>
    <property type="match status" value="1"/>
</dbReference>
<sequence>MSSKCVLAGIIAAVVLIGCLETVATQIECTSANERCVGLENCSKPPQDPATAKLSHVQCTPQVQSGAKVHVCCEKRHIKCYYKGQRGVCVPRGNCPMLKSITEHEQVVWSNQQPCYVHQDKEYLCCTYDKCVMHPNLCDTVKPEMQQSASSYPVCYKNGTQGSLVSTAICDVQDQLARSHNSVCCAPPTPDRLISHPKAAVLAAMPCGGFERELVIEDGEVAKRGEFPWMAFLVYVGNQTRCGGTLIHPSYVLTAKDCISSDPKPTHVLLGVSDLRKTPPCHAITGKSACDQVQRIAIAEILIHDMIDIGLLQLASRAQLREDRVHPICLPLYASLRIHMPRNVIVTGWGESEGAKPTYMLMKANTTVVMRGKECPNDQLICVGGVNYNTPCNGDTGGPYQAISKFGASSGYVQYGIISKVPPDCTNPDGPSSGPLVTYFINWILDRIDLSDERKP</sequence>
<dbReference type="GO" id="GO:0005576">
    <property type="term" value="C:extracellular region"/>
    <property type="evidence" value="ECO:0007669"/>
    <property type="project" value="UniProtKB-SubCell"/>
</dbReference>
<dbReference type="PRINTS" id="PR00722">
    <property type="entry name" value="CHYMOTRYPSIN"/>
</dbReference>
<dbReference type="GO" id="GO:0045087">
    <property type="term" value="P:innate immune response"/>
    <property type="evidence" value="ECO:0007669"/>
    <property type="project" value="UniProtKB-KW"/>
</dbReference>
<dbReference type="PANTHER" id="PTHR24256">
    <property type="entry name" value="TRYPTASE-RELATED"/>
    <property type="match status" value="1"/>
</dbReference>
<evidence type="ECO:0000256" key="6">
    <source>
        <dbReference type="ARBA" id="ARBA00023157"/>
    </source>
</evidence>
<dbReference type="SUPFAM" id="SSF50494">
    <property type="entry name" value="Trypsin-like serine proteases"/>
    <property type="match status" value="1"/>
</dbReference>
<dbReference type="GO" id="GO:0006508">
    <property type="term" value="P:proteolysis"/>
    <property type="evidence" value="ECO:0007669"/>
    <property type="project" value="InterPro"/>
</dbReference>
<evidence type="ECO:0000256" key="2">
    <source>
        <dbReference type="ARBA" id="ARBA00022525"/>
    </source>
</evidence>
<dbReference type="InterPro" id="IPR001314">
    <property type="entry name" value="Peptidase_S1A"/>
</dbReference>
<accession>A0A182NS13</accession>
<keyword evidence="4 9" id="KW-0732">Signal</keyword>
<dbReference type="Proteomes" id="UP000075884">
    <property type="component" value="Unassembled WGS sequence"/>
</dbReference>
<dbReference type="Pfam" id="PF00089">
    <property type="entry name" value="Trypsin"/>
    <property type="match status" value="1"/>
</dbReference>
<dbReference type="InterPro" id="IPR043504">
    <property type="entry name" value="Peptidase_S1_PA_chymotrypsin"/>
</dbReference>
<evidence type="ECO:0000256" key="5">
    <source>
        <dbReference type="ARBA" id="ARBA00022859"/>
    </source>
</evidence>
<evidence type="ECO:0000256" key="9">
    <source>
        <dbReference type="SAM" id="SignalP"/>
    </source>
</evidence>
<dbReference type="InterPro" id="IPR001254">
    <property type="entry name" value="Trypsin_dom"/>
</dbReference>
<feature type="signal peptide" evidence="9">
    <location>
        <begin position="1"/>
        <end position="24"/>
    </location>
</feature>
<keyword evidence="7" id="KW-0325">Glycoprotein</keyword>
<organism evidence="11 12">
    <name type="scientific">Anopheles dirus</name>
    <dbReference type="NCBI Taxonomy" id="7168"/>
    <lineage>
        <taxon>Eukaryota</taxon>
        <taxon>Metazoa</taxon>
        <taxon>Ecdysozoa</taxon>
        <taxon>Arthropoda</taxon>
        <taxon>Hexapoda</taxon>
        <taxon>Insecta</taxon>
        <taxon>Pterygota</taxon>
        <taxon>Neoptera</taxon>
        <taxon>Endopterygota</taxon>
        <taxon>Diptera</taxon>
        <taxon>Nematocera</taxon>
        <taxon>Culicoidea</taxon>
        <taxon>Culicidae</taxon>
        <taxon>Anophelinae</taxon>
        <taxon>Anopheles</taxon>
    </lineage>
</organism>
<comment type="similarity">
    <text evidence="8">Belongs to the peptidase S1 family. CLIP subfamily.</text>
</comment>
<evidence type="ECO:0000256" key="8">
    <source>
        <dbReference type="ARBA" id="ARBA00024195"/>
    </source>
</evidence>
<evidence type="ECO:0000256" key="1">
    <source>
        <dbReference type="ARBA" id="ARBA00004613"/>
    </source>
</evidence>
<dbReference type="InterPro" id="IPR051487">
    <property type="entry name" value="Ser/Thr_Proteases_Immune/Dev"/>
</dbReference>
<evidence type="ECO:0000256" key="4">
    <source>
        <dbReference type="ARBA" id="ARBA00022729"/>
    </source>
</evidence>
<evidence type="ECO:0000313" key="12">
    <source>
        <dbReference type="Proteomes" id="UP000075884"/>
    </source>
</evidence>
<name>A0A182NS13_9DIPT</name>
<evidence type="ECO:0000259" key="10">
    <source>
        <dbReference type="PROSITE" id="PS50240"/>
    </source>
</evidence>
<keyword evidence="3" id="KW-0399">Innate immunity</keyword>
<dbReference type="CDD" id="cd00190">
    <property type="entry name" value="Tryp_SPc"/>
    <property type="match status" value="1"/>
</dbReference>
<proteinExistence type="inferred from homology"/>
<dbReference type="EnsemblMetazoa" id="ADIR010453-RA">
    <property type="protein sequence ID" value="ADIR010453-PA"/>
    <property type="gene ID" value="ADIR010453"/>
</dbReference>
<evidence type="ECO:0000256" key="3">
    <source>
        <dbReference type="ARBA" id="ARBA00022588"/>
    </source>
</evidence>
<keyword evidence="6" id="KW-1015">Disulfide bond</keyword>
<comment type="subcellular location">
    <subcellularLocation>
        <location evidence="1">Secreted</location>
    </subcellularLocation>
</comment>
<keyword evidence="2" id="KW-0964">Secreted</keyword>
<dbReference type="SMART" id="SM00020">
    <property type="entry name" value="Tryp_SPc"/>
    <property type="match status" value="1"/>
</dbReference>
<dbReference type="STRING" id="7168.A0A182NS13"/>
<feature type="domain" description="Peptidase S1" evidence="10">
    <location>
        <begin position="216"/>
        <end position="449"/>
    </location>
</feature>
<dbReference type="Gene3D" id="2.40.10.10">
    <property type="entry name" value="Trypsin-like serine proteases"/>
    <property type="match status" value="2"/>
</dbReference>
<dbReference type="PROSITE" id="PS51257">
    <property type="entry name" value="PROKAR_LIPOPROTEIN"/>
    <property type="match status" value="1"/>
</dbReference>
<reference evidence="11" key="2">
    <citation type="submission" date="2020-05" db="UniProtKB">
        <authorList>
            <consortium name="EnsemblMetazoa"/>
        </authorList>
    </citation>
    <scope>IDENTIFICATION</scope>
    <source>
        <strain evidence="11">WRAIR2</strain>
    </source>
</reference>